<keyword evidence="2" id="KW-1185">Reference proteome</keyword>
<name>A0A3N4I4D9_ASCIM</name>
<protein>
    <submittedName>
        <fullName evidence="1">Uncharacterized protein</fullName>
    </submittedName>
</protein>
<dbReference type="AlphaFoldDB" id="A0A3N4I4D9"/>
<organism evidence="1 2">
    <name type="scientific">Ascobolus immersus RN42</name>
    <dbReference type="NCBI Taxonomy" id="1160509"/>
    <lineage>
        <taxon>Eukaryota</taxon>
        <taxon>Fungi</taxon>
        <taxon>Dikarya</taxon>
        <taxon>Ascomycota</taxon>
        <taxon>Pezizomycotina</taxon>
        <taxon>Pezizomycetes</taxon>
        <taxon>Pezizales</taxon>
        <taxon>Ascobolaceae</taxon>
        <taxon>Ascobolus</taxon>
    </lineage>
</organism>
<gene>
    <name evidence="1" type="ORF">BJ508DRAFT_326814</name>
</gene>
<proteinExistence type="predicted"/>
<sequence>MGMGEEGLIDDRYPKDYDYADVVARLNAHYAYVVDVVVGDVMGGRSKASHAVMMSLENRSLQECGRVLLVMERFVKEVWRGVQVLTEVGEVRGREWGDEAVELFIELQVELFCGEEEERGALRRLSVWRGQSEGLVWSLVYAGAYARGSQGGRVLVVRTPEPQMGGQGGEEEGILDLDGVEENVWGGEPEAVEESQGEGRTLMEGTQWAGWEPISLFTQEG</sequence>
<dbReference type="Proteomes" id="UP000275078">
    <property type="component" value="Unassembled WGS sequence"/>
</dbReference>
<evidence type="ECO:0000313" key="2">
    <source>
        <dbReference type="Proteomes" id="UP000275078"/>
    </source>
</evidence>
<evidence type="ECO:0000313" key="1">
    <source>
        <dbReference type="EMBL" id="RPA80965.1"/>
    </source>
</evidence>
<accession>A0A3N4I4D9</accession>
<reference evidence="1 2" key="1">
    <citation type="journal article" date="2018" name="Nat. Ecol. Evol.">
        <title>Pezizomycetes genomes reveal the molecular basis of ectomycorrhizal truffle lifestyle.</title>
        <authorList>
            <person name="Murat C."/>
            <person name="Payen T."/>
            <person name="Noel B."/>
            <person name="Kuo A."/>
            <person name="Morin E."/>
            <person name="Chen J."/>
            <person name="Kohler A."/>
            <person name="Krizsan K."/>
            <person name="Balestrini R."/>
            <person name="Da Silva C."/>
            <person name="Montanini B."/>
            <person name="Hainaut M."/>
            <person name="Levati E."/>
            <person name="Barry K.W."/>
            <person name="Belfiori B."/>
            <person name="Cichocki N."/>
            <person name="Clum A."/>
            <person name="Dockter R.B."/>
            <person name="Fauchery L."/>
            <person name="Guy J."/>
            <person name="Iotti M."/>
            <person name="Le Tacon F."/>
            <person name="Lindquist E.A."/>
            <person name="Lipzen A."/>
            <person name="Malagnac F."/>
            <person name="Mello A."/>
            <person name="Molinier V."/>
            <person name="Miyauchi S."/>
            <person name="Poulain J."/>
            <person name="Riccioni C."/>
            <person name="Rubini A."/>
            <person name="Sitrit Y."/>
            <person name="Splivallo R."/>
            <person name="Traeger S."/>
            <person name="Wang M."/>
            <person name="Zifcakova L."/>
            <person name="Wipf D."/>
            <person name="Zambonelli A."/>
            <person name="Paolocci F."/>
            <person name="Nowrousian M."/>
            <person name="Ottonello S."/>
            <person name="Baldrian P."/>
            <person name="Spatafora J.W."/>
            <person name="Henrissat B."/>
            <person name="Nagy L.G."/>
            <person name="Aury J.M."/>
            <person name="Wincker P."/>
            <person name="Grigoriev I.V."/>
            <person name="Bonfante P."/>
            <person name="Martin F.M."/>
        </authorList>
    </citation>
    <scope>NUCLEOTIDE SEQUENCE [LARGE SCALE GENOMIC DNA]</scope>
    <source>
        <strain evidence="1 2">RN42</strain>
    </source>
</reference>
<dbReference type="EMBL" id="ML119683">
    <property type="protein sequence ID" value="RPA80965.1"/>
    <property type="molecule type" value="Genomic_DNA"/>
</dbReference>